<organism evidence="1 2">
    <name type="scientific">Gracilibacillus marinus</name>
    <dbReference type="NCBI Taxonomy" id="630535"/>
    <lineage>
        <taxon>Bacteria</taxon>
        <taxon>Bacillati</taxon>
        <taxon>Bacillota</taxon>
        <taxon>Bacilli</taxon>
        <taxon>Bacillales</taxon>
        <taxon>Bacillaceae</taxon>
        <taxon>Gracilibacillus</taxon>
    </lineage>
</organism>
<dbReference type="EMBL" id="JBHSDV010000001">
    <property type="protein sequence ID" value="MFC4386200.1"/>
    <property type="molecule type" value="Genomic_DNA"/>
</dbReference>
<keyword evidence="2" id="KW-1185">Reference proteome</keyword>
<comment type="caution">
    <text evidence="1">The sequence shown here is derived from an EMBL/GenBank/DDBJ whole genome shotgun (WGS) entry which is preliminary data.</text>
</comment>
<name>A0ABV8VSE3_9BACI</name>
<gene>
    <name evidence="1" type="ORF">ACFOZ1_00115</name>
</gene>
<dbReference type="RefSeq" id="WP_390194623.1">
    <property type="nucleotide sequence ID" value="NZ_JBHSDV010000001.1"/>
</dbReference>
<dbReference type="Proteomes" id="UP001595880">
    <property type="component" value="Unassembled WGS sequence"/>
</dbReference>
<accession>A0ABV8VSE3</accession>
<evidence type="ECO:0000313" key="1">
    <source>
        <dbReference type="EMBL" id="MFC4386200.1"/>
    </source>
</evidence>
<reference evidence="2" key="1">
    <citation type="journal article" date="2019" name="Int. J. Syst. Evol. Microbiol.">
        <title>The Global Catalogue of Microorganisms (GCM) 10K type strain sequencing project: providing services to taxonomists for standard genome sequencing and annotation.</title>
        <authorList>
            <consortium name="The Broad Institute Genomics Platform"/>
            <consortium name="The Broad Institute Genome Sequencing Center for Infectious Disease"/>
            <person name="Wu L."/>
            <person name="Ma J."/>
        </authorList>
    </citation>
    <scope>NUCLEOTIDE SEQUENCE [LARGE SCALE GENOMIC DNA]</scope>
    <source>
        <strain evidence="2">KACC 14058</strain>
    </source>
</reference>
<evidence type="ECO:0000313" key="2">
    <source>
        <dbReference type="Proteomes" id="UP001595880"/>
    </source>
</evidence>
<sequence length="116" mass="13291">MNCCCKKGRTKDLIIEGDVGEDPFWCKKCKCNIDSNEVPISVDLKKELLSWSTTYGEWIDWKVDAFIPNGIELENEFNHKGIALTKKVQQEIGDTYSIQFIASTSARMYMESNLDE</sequence>
<protein>
    <submittedName>
        <fullName evidence="1">Uncharacterized protein</fullName>
    </submittedName>
</protein>
<proteinExistence type="predicted"/>